<comment type="caution">
    <text evidence="1">The sequence shown here is derived from an EMBL/GenBank/DDBJ whole genome shotgun (WGS) entry which is preliminary data.</text>
</comment>
<evidence type="ECO:0000313" key="2">
    <source>
        <dbReference type="Proteomes" id="UP000288892"/>
    </source>
</evidence>
<keyword evidence="2" id="KW-1185">Reference proteome</keyword>
<proteinExistence type="predicted"/>
<gene>
    <name evidence="1" type="ORF">VU01_12622</name>
</gene>
<dbReference type="EMBL" id="MTKS01000262">
    <property type="protein sequence ID" value="RWX50797.1"/>
    <property type="molecule type" value="Genomic_DNA"/>
</dbReference>
<name>A0A444JCS2_9BACT</name>
<dbReference type="AlphaFoldDB" id="A0A444JCS2"/>
<organism evidence="1 2">
    <name type="scientific">Candidatus Electrothrix marina</name>
    <dbReference type="NCBI Taxonomy" id="1859130"/>
    <lineage>
        <taxon>Bacteria</taxon>
        <taxon>Pseudomonadati</taxon>
        <taxon>Thermodesulfobacteriota</taxon>
        <taxon>Desulfobulbia</taxon>
        <taxon>Desulfobulbales</taxon>
        <taxon>Desulfobulbaceae</taxon>
        <taxon>Candidatus Electrothrix</taxon>
    </lineage>
</organism>
<accession>A0A444JCS2</accession>
<sequence>MAQSKLINRRFAIVLPQYGTYERMLQPVVISSATSQSPPAVPTCMKKGAPTQNIFFFAAGQTS</sequence>
<reference evidence="1 2" key="1">
    <citation type="submission" date="2017-01" db="EMBL/GenBank/DDBJ databases">
        <title>The cable genome- insights into the physiology and evolution of filamentous bacteria capable of sulfide oxidation via long distance electron transfer.</title>
        <authorList>
            <person name="Schreiber L."/>
            <person name="Bjerg J.T."/>
            <person name="Boggild A."/>
            <person name="Van De Vossenberg J."/>
            <person name="Meysman F."/>
            <person name="Nielsen L.P."/>
            <person name="Schramm A."/>
            <person name="Kjeldsen K.U."/>
        </authorList>
    </citation>
    <scope>NUCLEOTIDE SEQUENCE [LARGE SCALE GENOMIC DNA]</scope>
    <source>
        <strain evidence="1">A5</strain>
    </source>
</reference>
<dbReference type="Proteomes" id="UP000288892">
    <property type="component" value="Unassembled WGS sequence"/>
</dbReference>
<protein>
    <submittedName>
        <fullName evidence="1">Uncharacterized protein</fullName>
    </submittedName>
</protein>
<evidence type="ECO:0000313" key="1">
    <source>
        <dbReference type="EMBL" id="RWX50797.1"/>
    </source>
</evidence>